<evidence type="ECO:0000313" key="1">
    <source>
        <dbReference type="EMBL" id="KAL3282167.1"/>
    </source>
</evidence>
<comment type="caution">
    <text evidence="1">The sequence shown here is derived from an EMBL/GenBank/DDBJ whole genome shotgun (WGS) entry which is preliminary data.</text>
</comment>
<dbReference type="EMBL" id="JABFTP020000144">
    <property type="protein sequence ID" value="KAL3282167.1"/>
    <property type="molecule type" value="Genomic_DNA"/>
</dbReference>
<dbReference type="AlphaFoldDB" id="A0ABD2NUE5"/>
<accession>A0ABD2NUE5</accession>
<dbReference type="Proteomes" id="UP001516400">
    <property type="component" value="Unassembled WGS sequence"/>
</dbReference>
<gene>
    <name evidence="1" type="ORF">HHI36_005362</name>
</gene>
<name>A0ABD2NUE5_9CUCU</name>
<reference evidence="1 2" key="1">
    <citation type="journal article" date="2021" name="BMC Biol.">
        <title>Horizontally acquired antibacterial genes associated with adaptive radiation of ladybird beetles.</title>
        <authorList>
            <person name="Li H.S."/>
            <person name="Tang X.F."/>
            <person name="Huang Y.H."/>
            <person name="Xu Z.Y."/>
            <person name="Chen M.L."/>
            <person name="Du X.Y."/>
            <person name="Qiu B.Y."/>
            <person name="Chen P.T."/>
            <person name="Zhang W."/>
            <person name="Slipinski A."/>
            <person name="Escalona H.E."/>
            <person name="Waterhouse R.M."/>
            <person name="Zwick A."/>
            <person name="Pang H."/>
        </authorList>
    </citation>
    <scope>NUCLEOTIDE SEQUENCE [LARGE SCALE GENOMIC DNA]</scope>
    <source>
        <strain evidence="1">SYSU2018</strain>
    </source>
</reference>
<sequence length="205" mass="23554">MRLHHGNSKGYWYQYNHGNLIEHGKGCRPRVNILRAKREPSVNHGAVNCNDETKCFYCKANHADDKICPELLRQQRVKEPMSLHNLSIYEADKTTKPRSGALPSEFPSFYNNNSFTYNHSRNHSYAEVIKSPASLPKIVPNSQKRKAPNSPSFDNTAHSKCLMSSKFIYHRGRQLPQVPMNFNQEKTTTTAIAHNEYLSEMNTDF</sequence>
<evidence type="ECO:0000313" key="2">
    <source>
        <dbReference type="Proteomes" id="UP001516400"/>
    </source>
</evidence>
<proteinExistence type="predicted"/>
<keyword evidence="2" id="KW-1185">Reference proteome</keyword>
<protein>
    <submittedName>
        <fullName evidence="1">Uncharacterized protein</fullName>
    </submittedName>
</protein>
<organism evidence="1 2">
    <name type="scientific">Cryptolaemus montrouzieri</name>
    <dbReference type="NCBI Taxonomy" id="559131"/>
    <lineage>
        <taxon>Eukaryota</taxon>
        <taxon>Metazoa</taxon>
        <taxon>Ecdysozoa</taxon>
        <taxon>Arthropoda</taxon>
        <taxon>Hexapoda</taxon>
        <taxon>Insecta</taxon>
        <taxon>Pterygota</taxon>
        <taxon>Neoptera</taxon>
        <taxon>Endopterygota</taxon>
        <taxon>Coleoptera</taxon>
        <taxon>Polyphaga</taxon>
        <taxon>Cucujiformia</taxon>
        <taxon>Coccinelloidea</taxon>
        <taxon>Coccinellidae</taxon>
        <taxon>Scymninae</taxon>
        <taxon>Scymnini</taxon>
        <taxon>Cryptolaemus</taxon>
    </lineage>
</organism>